<evidence type="ECO:0008006" key="2">
    <source>
        <dbReference type="Google" id="ProtNLM"/>
    </source>
</evidence>
<dbReference type="PANTHER" id="PTHR48100:SF1">
    <property type="entry name" value="HISTIDINE PHOSPHATASE FAMILY PROTEIN-RELATED"/>
    <property type="match status" value="1"/>
</dbReference>
<gene>
    <name evidence="1" type="ORF">PTTT1_LOCUS54907</name>
</gene>
<dbReference type="InterPro" id="IPR050275">
    <property type="entry name" value="PGM_Phosphatase"/>
</dbReference>
<dbReference type="AlphaFoldDB" id="A0A8J9XDL7"/>
<reference evidence="1" key="1">
    <citation type="submission" date="2022-02" db="EMBL/GenBank/DDBJ databases">
        <authorList>
            <person name="Giguere J D."/>
        </authorList>
    </citation>
    <scope>NUCLEOTIDE SEQUENCE</scope>
    <source>
        <strain evidence="1">CCAP 1055/1</strain>
    </source>
</reference>
<dbReference type="GO" id="GO:0016791">
    <property type="term" value="F:phosphatase activity"/>
    <property type="evidence" value="ECO:0007669"/>
    <property type="project" value="TreeGrafter"/>
</dbReference>
<name>A0A8J9XDL7_PHATR</name>
<sequence>MFPVDSLDPQLLNYKKTKVVHFLRHAEGTHNVNKAYSNPINFDARLTAKGQIQCQQLSASIKDSFPALMESELIVTSPLTRCVQTALLSLEPIFKYQPTVPFVAHESLRETVNYCCDKRRTISEISGDFPTVDFSHIKHDHDETWDTYESRLGCHETYKVHRESAELYKVAERGREFFQWLSERPEKKIIVCSHSAF</sequence>
<dbReference type="EMBL" id="OU594950">
    <property type="protein sequence ID" value="CAG9294506.1"/>
    <property type="molecule type" value="Genomic_DNA"/>
</dbReference>
<accession>A0A8J9XDL7</accession>
<dbReference type="InterPro" id="IPR029033">
    <property type="entry name" value="His_PPase_superfam"/>
</dbReference>
<dbReference type="Proteomes" id="UP000836788">
    <property type="component" value="Chromosome 9"/>
</dbReference>
<protein>
    <recommendedName>
        <fullName evidence="2">Phosphoglycerate mutase-like protein</fullName>
    </recommendedName>
</protein>
<dbReference type="Gene3D" id="3.40.50.1240">
    <property type="entry name" value="Phosphoglycerate mutase-like"/>
    <property type="match status" value="1"/>
</dbReference>
<dbReference type="InterPro" id="IPR013078">
    <property type="entry name" value="His_Pase_superF_clade-1"/>
</dbReference>
<dbReference type="Pfam" id="PF00300">
    <property type="entry name" value="His_Phos_1"/>
    <property type="match status" value="1"/>
</dbReference>
<dbReference type="SUPFAM" id="SSF53254">
    <property type="entry name" value="Phosphoglycerate mutase-like"/>
    <property type="match status" value="1"/>
</dbReference>
<dbReference type="CDD" id="cd07067">
    <property type="entry name" value="HP_PGM_like"/>
    <property type="match status" value="1"/>
</dbReference>
<organism evidence="1">
    <name type="scientific">Phaeodactylum tricornutum</name>
    <name type="common">Diatom</name>
    <dbReference type="NCBI Taxonomy" id="2850"/>
    <lineage>
        <taxon>Eukaryota</taxon>
        <taxon>Sar</taxon>
        <taxon>Stramenopiles</taxon>
        <taxon>Ochrophyta</taxon>
        <taxon>Bacillariophyta</taxon>
        <taxon>Bacillariophyceae</taxon>
        <taxon>Bacillariophycidae</taxon>
        <taxon>Naviculales</taxon>
        <taxon>Phaeodactylaceae</taxon>
        <taxon>Phaeodactylum</taxon>
    </lineage>
</organism>
<feature type="non-terminal residue" evidence="1">
    <location>
        <position position="197"/>
    </location>
</feature>
<dbReference type="GO" id="GO:0005737">
    <property type="term" value="C:cytoplasm"/>
    <property type="evidence" value="ECO:0007669"/>
    <property type="project" value="TreeGrafter"/>
</dbReference>
<proteinExistence type="predicted"/>
<evidence type="ECO:0000313" key="1">
    <source>
        <dbReference type="EMBL" id="CAG9294506.1"/>
    </source>
</evidence>
<dbReference type="PANTHER" id="PTHR48100">
    <property type="entry name" value="BROAD-SPECIFICITY PHOSPHATASE YOR283W-RELATED"/>
    <property type="match status" value="1"/>
</dbReference>